<sequence>MSADTLHFSRTGRIGPFEAGRLAYGCWRFAGSTVSEATAKVEAALEIGANMLDTAAIYGFGQQGFGAAEAVLGEVYAAQPSLREQTVLVTKAGIHPPVPYDSRASNLIESCEASLARLKTDAIDVFLIHRPDFLASFEEVALALTTLQEDGKIREAGVSNFTHTQVRALQSKLDFPLVATQPEFSPLAIAPLEDGTLDIAQELELAVMAWSPLGGGRLTSAHKPEAGTQEARVLAVLESIATREGVGVDHVALAWVLTHPANVFALIGTQNVARIKDSARAYDVQLSRQDWYDILVAARGAAMP</sequence>
<dbReference type="EMBL" id="FOSZ01000007">
    <property type="protein sequence ID" value="SFL24209.1"/>
    <property type="molecule type" value="Genomic_DNA"/>
</dbReference>
<protein>
    <submittedName>
        <fullName evidence="2">Predicted oxidoreductase</fullName>
    </submittedName>
</protein>
<evidence type="ECO:0000313" key="2">
    <source>
        <dbReference type="EMBL" id="SFL24209.1"/>
    </source>
</evidence>
<proteinExistence type="predicted"/>
<evidence type="ECO:0000313" key="3">
    <source>
        <dbReference type="Proteomes" id="UP000198851"/>
    </source>
</evidence>
<dbReference type="SUPFAM" id="SSF51430">
    <property type="entry name" value="NAD(P)-linked oxidoreductase"/>
    <property type="match status" value="1"/>
</dbReference>
<dbReference type="GO" id="GO:0005829">
    <property type="term" value="C:cytosol"/>
    <property type="evidence" value="ECO:0007669"/>
    <property type="project" value="TreeGrafter"/>
</dbReference>
<dbReference type="Pfam" id="PF00248">
    <property type="entry name" value="Aldo_ket_red"/>
    <property type="match status" value="1"/>
</dbReference>
<name>A0A1I4G378_9RHOB</name>
<dbReference type="InterPro" id="IPR023210">
    <property type="entry name" value="NADP_OxRdtase_dom"/>
</dbReference>
<dbReference type="Gene3D" id="3.20.20.100">
    <property type="entry name" value="NADP-dependent oxidoreductase domain"/>
    <property type="match status" value="1"/>
</dbReference>
<dbReference type="PANTHER" id="PTHR43364:SF1">
    <property type="entry name" value="OXIDOREDUCTASE YDHF"/>
    <property type="match status" value="1"/>
</dbReference>
<accession>A0A1I4G378</accession>
<dbReference type="InterPro" id="IPR050523">
    <property type="entry name" value="AKR_Detox_Biosynth"/>
</dbReference>
<dbReference type="OrthoDB" id="9768793at2"/>
<evidence type="ECO:0000259" key="1">
    <source>
        <dbReference type="Pfam" id="PF00248"/>
    </source>
</evidence>
<dbReference type="STRING" id="1280847.SAMN04488036_107132"/>
<dbReference type="InterPro" id="IPR036812">
    <property type="entry name" value="NAD(P)_OxRdtase_dom_sf"/>
</dbReference>
<dbReference type="PANTHER" id="PTHR43364">
    <property type="entry name" value="NADH-SPECIFIC METHYLGLYOXAL REDUCTASE-RELATED"/>
    <property type="match status" value="1"/>
</dbReference>
<dbReference type="AlphaFoldDB" id="A0A1I4G378"/>
<dbReference type="RefSeq" id="WP_093325191.1">
    <property type="nucleotide sequence ID" value="NZ_FOSZ01000007.1"/>
</dbReference>
<reference evidence="3" key="1">
    <citation type="submission" date="2016-10" db="EMBL/GenBank/DDBJ databases">
        <authorList>
            <person name="Varghese N."/>
            <person name="Submissions S."/>
        </authorList>
    </citation>
    <scope>NUCLEOTIDE SEQUENCE [LARGE SCALE GENOMIC DNA]</scope>
    <source>
        <strain evidence="3">DSM 28453</strain>
    </source>
</reference>
<gene>
    <name evidence="2" type="ORF">SAMN04488036_107132</name>
</gene>
<feature type="domain" description="NADP-dependent oxidoreductase" evidence="1">
    <location>
        <begin position="21"/>
        <end position="293"/>
    </location>
</feature>
<organism evidence="2 3">
    <name type="scientific">Shimia haliotis</name>
    <dbReference type="NCBI Taxonomy" id="1280847"/>
    <lineage>
        <taxon>Bacteria</taxon>
        <taxon>Pseudomonadati</taxon>
        <taxon>Pseudomonadota</taxon>
        <taxon>Alphaproteobacteria</taxon>
        <taxon>Rhodobacterales</taxon>
        <taxon>Roseobacteraceae</taxon>
    </lineage>
</organism>
<dbReference type="Proteomes" id="UP000198851">
    <property type="component" value="Unassembled WGS sequence"/>
</dbReference>
<keyword evidence="3" id="KW-1185">Reference proteome</keyword>